<feature type="transmembrane region" description="Helical" evidence="1">
    <location>
        <begin position="66"/>
        <end position="89"/>
    </location>
</feature>
<evidence type="ECO:0000256" key="1">
    <source>
        <dbReference type="SAM" id="Phobius"/>
    </source>
</evidence>
<accession>A0A7J7N3K7</accession>
<evidence type="ECO:0000313" key="2">
    <source>
        <dbReference type="EMBL" id="KAF6161488.1"/>
    </source>
</evidence>
<dbReference type="Proteomes" id="UP000541444">
    <property type="component" value="Unassembled WGS sequence"/>
</dbReference>
<keyword evidence="1" id="KW-0472">Membrane</keyword>
<dbReference type="PANTHER" id="PTHR35280">
    <property type="entry name" value="F17L21.9"/>
    <property type="match status" value="1"/>
</dbReference>
<protein>
    <submittedName>
        <fullName evidence="2">Uncharacterized protein</fullName>
    </submittedName>
</protein>
<proteinExistence type="predicted"/>
<dbReference type="EMBL" id="JACGCM010001129">
    <property type="protein sequence ID" value="KAF6161488.1"/>
    <property type="molecule type" value="Genomic_DNA"/>
</dbReference>
<reference evidence="2 3" key="1">
    <citation type="journal article" date="2020" name="IScience">
        <title>Genome Sequencing of the Endangered Kingdonia uniflora (Circaeasteraceae, Ranunculales) Reveals Potential Mechanisms of Evolutionary Specialization.</title>
        <authorList>
            <person name="Sun Y."/>
            <person name="Deng T."/>
            <person name="Zhang A."/>
            <person name="Moore M.J."/>
            <person name="Landis J.B."/>
            <person name="Lin N."/>
            <person name="Zhang H."/>
            <person name="Zhang X."/>
            <person name="Huang J."/>
            <person name="Zhang X."/>
            <person name="Sun H."/>
            <person name="Wang H."/>
        </authorList>
    </citation>
    <scope>NUCLEOTIDE SEQUENCE [LARGE SCALE GENOMIC DNA]</scope>
    <source>
        <strain evidence="2">TB1705</strain>
        <tissue evidence="2">Leaf</tissue>
    </source>
</reference>
<sequence>MKDNVRVEVKDKAELEIQKNDDEELQVELLREDGCSKLQTTKDEKGIEDVLKELKKVKKQNSITHLLLSIMIVLTTTWQISEVSLILILKNKFTNPFKSFGDMVSGAIKGSGANALLDKHDHTPSLQIPEIPHIDLCLDVVGGKND</sequence>
<comment type="caution">
    <text evidence="2">The sequence shown here is derived from an EMBL/GenBank/DDBJ whole genome shotgun (WGS) entry which is preliminary data.</text>
</comment>
<organism evidence="2 3">
    <name type="scientific">Kingdonia uniflora</name>
    <dbReference type="NCBI Taxonomy" id="39325"/>
    <lineage>
        <taxon>Eukaryota</taxon>
        <taxon>Viridiplantae</taxon>
        <taxon>Streptophyta</taxon>
        <taxon>Embryophyta</taxon>
        <taxon>Tracheophyta</taxon>
        <taxon>Spermatophyta</taxon>
        <taxon>Magnoliopsida</taxon>
        <taxon>Ranunculales</taxon>
        <taxon>Circaeasteraceae</taxon>
        <taxon>Kingdonia</taxon>
    </lineage>
</organism>
<gene>
    <name evidence="2" type="ORF">GIB67_009367</name>
</gene>
<evidence type="ECO:0000313" key="3">
    <source>
        <dbReference type="Proteomes" id="UP000541444"/>
    </source>
</evidence>
<name>A0A7J7N3K7_9MAGN</name>
<dbReference type="OrthoDB" id="782808at2759"/>
<keyword evidence="3" id="KW-1185">Reference proteome</keyword>
<keyword evidence="1" id="KW-0812">Transmembrane</keyword>
<keyword evidence="1" id="KW-1133">Transmembrane helix</keyword>
<dbReference type="PANTHER" id="PTHR35280:SF1">
    <property type="entry name" value="F17L21.9"/>
    <property type="match status" value="1"/>
</dbReference>
<dbReference type="AlphaFoldDB" id="A0A7J7N3K7"/>